<dbReference type="OrthoDB" id="467760at2"/>
<evidence type="ECO:0000313" key="1">
    <source>
        <dbReference type="EMBL" id="AWK87712.1"/>
    </source>
</evidence>
<sequence length="123" mass="13112">MRTPTIVTSALVVLIGTVAGTALAGERHRGWQQVATAPMSIDEVARTGAGTIVGTILSMDEEDFVLSDGVRRIDIDNKTKDAAGLKPGDTVTVIGHMDDDGDEFDARQIIRADGSVLARHQQR</sequence>
<keyword evidence="2" id="KW-1185">Reference proteome</keyword>
<gene>
    <name evidence="1" type="ORF">DEW08_17195</name>
</gene>
<dbReference type="AlphaFoldDB" id="A0A2S2CT87"/>
<proteinExistence type="predicted"/>
<dbReference type="Proteomes" id="UP000245629">
    <property type="component" value="Chromosome 2"/>
</dbReference>
<evidence type="ECO:0000313" key="2">
    <source>
        <dbReference type="Proteomes" id="UP000245629"/>
    </source>
</evidence>
<name>A0A2S2CT87_9PROT</name>
<dbReference type="Gene3D" id="2.40.50.140">
    <property type="entry name" value="Nucleic acid-binding proteins"/>
    <property type="match status" value="1"/>
</dbReference>
<accession>A0A2S2CT87</accession>
<dbReference type="RefSeq" id="WP_109329152.1">
    <property type="nucleotide sequence ID" value="NZ_CP029353.1"/>
</dbReference>
<dbReference type="EMBL" id="CP029353">
    <property type="protein sequence ID" value="AWK87712.1"/>
    <property type="molecule type" value="Genomic_DNA"/>
</dbReference>
<organism evidence="1 2">
    <name type="scientific">Azospirillum thermophilum</name>
    <dbReference type="NCBI Taxonomy" id="2202148"/>
    <lineage>
        <taxon>Bacteria</taxon>
        <taxon>Pseudomonadati</taxon>
        <taxon>Pseudomonadota</taxon>
        <taxon>Alphaproteobacteria</taxon>
        <taxon>Rhodospirillales</taxon>
        <taxon>Azospirillaceae</taxon>
        <taxon>Azospirillum</taxon>
    </lineage>
</organism>
<dbReference type="InterPro" id="IPR012340">
    <property type="entry name" value="NA-bd_OB-fold"/>
</dbReference>
<reference evidence="2" key="1">
    <citation type="submission" date="2018-05" db="EMBL/GenBank/DDBJ databases">
        <title>Azospirillum thermophila sp. nov., a novel isolated from hot spring.</title>
        <authorList>
            <person name="Zhao Z."/>
        </authorList>
    </citation>
    <scope>NUCLEOTIDE SEQUENCE [LARGE SCALE GENOMIC DNA]</scope>
    <source>
        <strain evidence="2">CFH 70021</strain>
    </source>
</reference>
<evidence type="ECO:0008006" key="3">
    <source>
        <dbReference type="Google" id="ProtNLM"/>
    </source>
</evidence>
<protein>
    <recommendedName>
        <fullName evidence="3">Bacterial OB-fold domain-containing protein</fullName>
    </recommendedName>
</protein>
<dbReference type="KEGG" id="azz:DEW08_17195"/>
<dbReference type="InterPro" id="IPR036700">
    <property type="entry name" value="BOBF_sf"/>
</dbReference>
<dbReference type="SUPFAM" id="SSF101756">
    <property type="entry name" value="Hypothetical protein YgiW"/>
    <property type="match status" value="1"/>
</dbReference>